<dbReference type="EMBL" id="RSED01000002">
    <property type="protein sequence ID" value="RRS05856.1"/>
    <property type="molecule type" value="Genomic_DNA"/>
</dbReference>
<reference evidence="4 5" key="1">
    <citation type="submission" date="2018-12" db="EMBL/GenBank/DDBJ databases">
        <title>The whole draft genome of Aquabacterium sp. SJQ9.</title>
        <authorList>
            <person name="Sun L."/>
            <person name="Gao X."/>
            <person name="Chen W."/>
            <person name="Huang K."/>
        </authorList>
    </citation>
    <scope>NUCLEOTIDE SEQUENCE [LARGE SCALE GENOMIC DNA]</scope>
    <source>
        <strain evidence="4 5">SJQ9</strain>
    </source>
</reference>
<dbReference type="Proteomes" id="UP000269265">
    <property type="component" value="Unassembled WGS sequence"/>
</dbReference>
<evidence type="ECO:0000259" key="2">
    <source>
        <dbReference type="PROSITE" id="PS50404"/>
    </source>
</evidence>
<dbReference type="Pfam" id="PF00043">
    <property type="entry name" value="GST_C"/>
    <property type="match status" value="1"/>
</dbReference>
<dbReference type="PROSITE" id="PS50404">
    <property type="entry name" value="GST_NTER"/>
    <property type="match status" value="1"/>
</dbReference>
<dbReference type="InterPro" id="IPR040079">
    <property type="entry name" value="Glutathione_S-Trfase"/>
</dbReference>
<dbReference type="InterPro" id="IPR004045">
    <property type="entry name" value="Glutathione_S-Trfase_N"/>
</dbReference>
<dbReference type="SUPFAM" id="SSF47616">
    <property type="entry name" value="GST C-terminal domain-like"/>
    <property type="match status" value="1"/>
</dbReference>
<protein>
    <submittedName>
        <fullName evidence="4">Glutathione S-transferase family protein</fullName>
    </submittedName>
</protein>
<dbReference type="Gene3D" id="3.40.30.10">
    <property type="entry name" value="Glutaredoxin"/>
    <property type="match status" value="1"/>
</dbReference>
<comment type="caution">
    <text evidence="4">The sequence shown here is derived from an EMBL/GenBank/DDBJ whole genome shotgun (WGS) entry which is preliminary data.</text>
</comment>
<feature type="domain" description="GST C-terminal" evidence="3">
    <location>
        <begin position="98"/>
        <end position="216"/>
    </location>
</feature>
<proteinExistence type="inferred from homology"/>
<evidence type="ECO:0000313" key="4">
    <source>
        <dbReference type="EMBL" id="RRS05856.1"/>
    </source>
</evidence>
<feature type="domain" description="GST N-terminal" evidence="2">
    <location>
        <begin position="11"/>
        <end position="92"/>
    </location>
</feature>
<sequence length="216" mass="23665">MSLTTAAHPAQPIRLYHFALSGHAHRVELFLSLLALPTEIVPVNVLKREQKTPSFLAMNPFGQVPVIQDGEVTLADSNAILTYLARRYDASGQWWPQDAVKAAEVQRWLSVAAGPLLQGAGNARIAVLFGRPMDPRALEIAGQLLWVMEPLLAQQRFLVAGDAPTLADIALYTYTSHAPEGGVSLQPYENVRRWLAEIEALPGFVGMQRSPEHKAA</sequence>
<dbReference type="Gene3D" id="1.20.1050.10">
    <property type="match status" value="1"/>
</dbReference>
<keyword evidence="4" id="KW-0808">Transferase</keyword>
<dbReference type="InterPro" id="IPR036282">
    <property type="entry name" value="Glutathione-S-Trfase_C_sf"/>
</dbReference>
<dbReference type="SUPFAM" id="SSF52833">
    <property type="entry name" value="Thioredoxin-like"/>
    <property type="match status" value="1"/>
</dbReference>
<accession>A0A426VFZ1</accession>
<dbReference type="SFLD" id="SFLDS00019">
    <property type="entry name" value="Glutathione_Transferase_(cytos"/>
    <property type="match status" value="1"/>
</dbReference>
<dbReference type="RefSeq" id="WP_125241763.1">
    <property type="nucleotide sequence ID" value="NZ_RSED01000002.1"/>
</dbReference>
<evidence type="ECO:0000259" key="3">
    <source>
        <dbReference type="PROSITE" id="PS50405"/>
    </source>
</evidence>
<gene>
    <name evidence="4" type="ORF">EIP75_03070</name>
</gene>
<dbReference type="PANTHER" id="PTHR44051:SF2">
    <property type="entry name" value="HYPOTHETICAL GLUTATHIONE S-TRANSFERASE LIKE PROTEIN"/>
    <property type="match status" value="1"/>
</dbReference>
<dbReference type="SFLD" id="SFLDG01151">
    <property type="entry name" value="Main.2:_Nu-like"/>
    <property type="match status" value="1"/>
</dbReference>
<dbReference type="OrthoDB" id="9797500at2"/>
<dbReference type="PROSITE" id="PS50405">
    <property type="entry name" value="GST_CTER"/>
    <property type="match status" value="1"/>
</dbReference>
<dbReference type="SFLD" id="SFLDG00358">
    <property type="entry name" value="Main_(cytGST)"/>
    <property type="match status" value="1"/>
</dbReference>
<comment type="similarity">
    <text evidence="1">Belongs to the GST superfamily.</text>
</comment>
<dbReference type="GO" id="GO:0016740">
    <property type="term" value="F:transferase activity"/>
    <property type="evidence" value="ECO:0007669"/>
    <property type="project" value="UniProtKB-KW"/>
</dbReference>
<name>A0A426VFZ1_9BURK</name>
<dbReference type="Pfam" id="PF02798">
    <property type="entry name" value="GST_N"/>
    <property type="match status" value="1"/>
</dbReference>
<keyword evidence="5" id="KW-1185">Reference proteome</keyword>
<dbReference type="InterPro" id="IPR004046">
    <property type="entry name" value="GST_C"/>
</dbReference>
<dbReference type="InterPro" id="IPR010987">
    <property type="entry name" value="Glutathione-S-Trfase_C-like"/>
</dbReference>
<dbReference type="AlphaFoldDB" id="A0A426VFZ1"/>
<dbReference type="InterPro" id="IPR036249">
    <property type="entry name" value="Thioredoxin-like_sf"/>
</dbReference>
<evidence type="ECO:0000256" key="1">
    <source>
        <dbReference type="RuleBase" id="RU003494"/>
    </source>
</evidence>
<organism evidence="4 5">
    <name type="scientific">Aquabacterium soli</name>
    <dbReference type="NCBI Taxonomy" id="2493092"/>
    <lineage>
        <taxon>Bacteria</taxon>
        <taxon>Pseudomonadati</taxon>
        <taxon>Pseudomonadota</taxon>
        <taxon>Betaproteobacteria</taxon>
        <taxon>Burkholderiales</taxon>
        <taxon>Aquabacterium</taxon>
    </lineage>
</organism>
<evidence type="ECO:0000313" key="5">
    <source>
        <dbReference type="Proteomes" id="UP000269265"/>
    </source>
</evidence>
<dbReference type="CDD" id="cd03056">
    <property type="entry name" value="GST_N_4"/>
    <property type="match status" value="1"/>
</dbReference>
<dbReference type="PANTHER" id="PTHR44051">
    <property type="entry name" value="GLUTATHIONE S-TRANSFERASE-RELATED"/>
    <property type="match status" value="1"/>
</dbReference>